<dbReference type="Proteomes" id="UP000030652">
    <property type="component" value="Unassembled WGS sequence"/>
</dbReference>
<evidence type="ECO:0000256" key="5">
    <source>
        <dbReference type="ARBA" id="ARBA00022982"/>
    </source>
</evidence>
<dbReference type="GO" id="GO:0016491">
    <property type="term" value="F:oxidoreductase activity"/>
    <property type="evidence" value="ECO:0007669"/>
    <property type="project" value="UniProtKB-KW"/>
</dbReference>
<reference evidence="7 8" key="1">
    <citation type="submission" date="2014-10" db="EMBL/GenBank/DDBJ databases">
        <title>Draft genome of anammox bacterium scalindua brodae, obtained using differential coverage binning of sequence data from two enrichment reactors.</title>
        <authorList>
            <person name="Speth D.R."/>
            <person name="Russ L."/>
            <person name="Kartal B."/>
            <person name="Op den Camp H.J."/>
            <person name="Dutilh B.E."/>
            <person name="Jetten M.S."/>
        </authorList>
    </citation>
    <scope>NUCLEOTIDE SEQUENCE [LARGE SCALE GENOMIC DNA]</scope>
    <source>
        <strain evidence="7">RU1</strain>
    </source>
</reference>
<dbReference type="Pfam" id="PF04205">
    <property type="entry name" value="FMN_bind"/>
    <property type="match status" value="1"/>
</dbReference>
<gene>
    <name evidence="7" type="primary">nqrC</name>
    <name evidence="7" type="ORF">SCABRO_02168</name>
</gene>
<evidence type="ECO:0000256" key="3">
    <source>
        <dbReference type="ARBA" id="ARBA00022630"/>
    </source>
</evidence>
<accession>A0A0B0EGA3</accession>
<evidence type="ECO:0000256" key="4">
    <source>
        <dbReference type="ARBA" id="ARBA00022643"/>
    </source>
</evidence>
<keyword evidence="1" id="KW-0813">Transport</keyword>
<dbReference type="GO" id="GO:0009055">
    <property type="term" value="F:electron transfer activity"/>
    <property type="evidence" value="ECO:0007669"/>
    <property type="project" value="InterPro"/>
</dbReference>
<evidence type="ECO:0000313" key="7">
    <source>
        <dbReference type="EMBL" id="KHE92117.1"/>
    </source>
</evidence>
<evidence type="ECO:0000256" key="1">
    <source>
        <dbReference type="ARBA" id="ARBA00022448"/>
    </source>
</evidence>
<dbReference type="GO" id="GO:0010181">
    <property type="term" value="F:FMN binding"/>
    <property type="evidence" value="ECO:0007669"/>
    <property type="project" value="InterPro"/>
</dbReference>
<dbReference type="SMART" id="SM00900">
    <property type="entry name" value="FMN_bind"/>
    <property type="match status" value="1"/>
</dbReference>
<protein>
    <submittedName>
        <fullName evidence="7">Na(+)-translocating NADH-quinone reductase subunit C</fullName>
        <ecNumber evidence="7">1.6.5.-</ecNumber>
    </submittedName>
</protein>
<dbReference type="EMBL" id="JRYO01000152">
    <property type="protein sequence ID" value="KHE92117.1"/>
    <property type="molecule type" value="Genomic_DNA"/>
</dbReference>
<dbReference type="InterPro" id="IPR007329">
    <property type="entry name" value="FMN-bd"/>
</dbReference>
<dbReference type="PANTHER" id="PTHR36118">
    <property type="entry name" value="ION-TRANSLOCATING OXIDOREDUCTASE COMPLEX SUBUNIT G"/>
    <property type="match status" value="1"/>
</dbReference>
<sequence>MKVDKENVRTVFNNNITRKNTSDISSQKLSANPMQMNKKGKELFLYYKDGSLEGIGFITTKPGYGFNKAADISLFICVGPDLETIKGIEVLDHTETPGLGGRMTEDEFKRQFIGKKLKPRLSLVRGRESVGPNEVHAITGASYTSKGIEKIINESMGTFWQEMGEER</sequence>
<dbReference type="GO" id="GO:0022900">
    <property type="term" value="P:electron transport chain"/>
    <property type="evidence" value="ECO:0007669"/>
    <property type="project" value="InterPro"/>
</dbReference>
<feature type="domain" description="FMN-binding" evidence="6">
    <location>
        <begin position="65"/>
        <end position="159"/>
    </location>
</feature>
<keyword evidence="4" id="KW-0288">FMN</keyword>
<dbReference type="InterPro" id="IPR010209">
    <property type="entry name" value="Ion_transpt_RnfG/RsxG"/>
</dbReference>
<dbReference type="EC" id="1.6.5.-" evidence="7"/>
<dbReference type="GO" id="GO:0005886">
    <property type="term" value="C:plasma membrane"/>
    <property type="evidence" value="ECO:0007669"/>
    <property type="project" value="InterPro"/>
</dbReference>
<keyword evidence="7" id="KW-0560">Oxidoreductase</keyword>
<keyword evidence="3" id="KW-0285">Flavoprotein</keyword>
<name>A0A0B0EGA3_9BACT</name>
<organism evidence="7 8">
    <name type="scientific">Candidatus Scalindua brodae</name>
    <dbReference type="NCBI Taxonomy" id="237368"/>
    <lineage>
        <taxon>Bacteria</taxon>
        <taxon>Pseudomonadati</taxon>
        <taxon>Planctomycetota</taxon>
        <taxon>Candidatus Brocadiia</taxon>
        <taxon>Candidatus Brocadiales</taxon>
        <taxon>Candidatus Scalinduaceae</taxon>
        <taxon>Candidatus Scalindua</taxon>
    </lineage>
</organism>
<proteinExistence type="predicted"/>
<comment type="caution">
    <text evidence="7">The sequence shown here is derived from an EMBL/GenBank/DDBJ whole genome shotgun (WGS) entry which is preliminary data.</text>
</comment>
<keyword evidence="5" id="KW-0249">Electron transport</keyword>
<dbReference type="AlphaFoldDB" id="A0A0B0EGA3"/>
<evidence type="ECO:0000313" key="8">
    <source>
        <dbReference type="Proteomes" id="UP000030652"/>
    </source>
</evidence>
<evidence type="ECO:0000259" key="6">
    <source>
        <dbReference type="SMART" id="SM00900"/>
    </source>
</evidence>
<dbReference type="PANTHER" id="PTHR36118:SF1">
    <property type="entry name" value="ION-TRANSLOCATING OXIDOREDUCTASE COMPLEX SUBUNIT G"/>
    <property type="match status" value="1"/>
</dbReference>
<evidence type="ECO:0000256" key="2">
    <source>
        <dbReference type="ARBA" id="ARBA00022553"/>
    </source>
</evidence>
<keyword evidence="2" id="KW-0597">Phosphoprotein</keyword>
<dbReference type="eggNOG" id="COG4659">
    <property type="taxonomic scope" value="Bacteria"/>
</dbReference>